<evidence type="ECO:0000256" key="2">
    <source>
        <dbReference type="ARBA" id="ARBA00022643"/>
    </source>
</evidence>
<dbReference type="SUPFAM" id="SSF55785">
    <property type="entry name" value="PYP-like sensor domain (PAS domain)"/>
    <property type="match status" value="1"/>
</dbReference>
<dbReference type="PROSITE" id="PS50112">
    <property type="entry name" value="PAS"/>
    <property type="match status" value="1"/>
</dbReference>
<dbReference type="PANTHER" id="PTHR47429:SF2">
    <property type="entry name" value="PROTEIN TWIN LOV 1"/>
    <property type="match status" value="1"/>
</dbReference>
<dbReference type="Gene3D" id="3.30.450.20">
    <property type="entry name" value="PAS domain"/>
    <property type="match status" value="1"/>
</dbReference>
<keyword evidence="2" id="KW-0288">FMN</keyword>
<accession>A0A4Q9FKE4</accession>
<dbReference type="Pfam" id="PF13426">
    <property type="entry name" value="PAS_9"/>
    <property type="match status" value="1"/>
</dbReference>
<dbReference type="AlphaFoldDB" id="A0A4Q9FKE4"/>
<sequence>MKYNLYKMMCLDIYLSSLNKTEYEAVSKTISKGSRIITPLTSWDIYSQGNIEKLQEAERLQDIRKVKSYAKKMNWDNDIDFIFEKETFEAILITDLKQKIIWVNKGFTKMTGYLKREVLNKTPRVLQGSKTSDTSRSNIKEKLKTNLAFTEVITNYKKDGTPYKCEVKIFPLKVNNKKTHFVALERQVA</sequence>
<dbReference type="InterPro" id="IPR000014">
    <property type="entry name" value="PAS"/>
</dbReference>
<evidence type="ECO:0000256" key="1">
    <source>
        <dbReference type="ARBA" id="ARBA00022630"/>
    </source>
</evidence>
<proteinExistence type="predicted"/>
<name>A0A4Q9FKE4_9FLAO</name>
<keyword evidence="1" id="KW-0285">Flavoprotein</keyword>
<dbReference type="PANTHER" id="PTHR47429">
    <property type="entry name" value="PROTEIN TWIN LOV 1"/>
    <property type="match status" value="1"/>
</dbReference>
<keyword evidence="3" id="KW-0157">Chromophore</keyword>
<feature type="domain" description="PAS" evidence="4">
    <location>
        <begin position="82"/>
        <end position="122"/>
    </location>
</feature>
<organism evidence="5 6">
    <name type="scientific">Hyunsoonleella flava</name>
    <dbReference type="NCBI Taxonomy" id="2527939"/>
    <lineage>
        <taxon>Bacteria</taxon>
        <taxon>Pseudomonadati</taxon>
        <taxon>Bacteroidota</taxon>
        <taxon>Flavobacteriia</taxon>
        <taxon>Flavobacteriales</taxon>
        <taxon>Flavobacteriaceae</taxon>
    </lineage>
</organism>
<dbReference type="EMBL" id="SIRT01000003">
    <property type="protein sequence ID" value="TBN04758.1"/>
    <property type="molecule type" value="Genomic_DNA"/>
</dbReference>
<evidence type="ECO:0000313" key="5">
    <source>
        <dbReference type="EMBL" id="TBN04758.1"/>
    </source>
</evidence>
<dbReference type="InterPro" id="IPR035965">
    <property type="entry name" value="PAS-like_dom_sf"/>
</dbReference>
<dbReference type="Proteomes" id="UP000291142">
    <property type="component" value="Unassembled WGS sequence"/>
</dbReference>
<dbReference type="RefSeq" id="WP_130963466.1">
    <property type="nucleotide sequence ID" value="NZ_SIRT01000003.1"/>
</dbReference>
<gene>
    <name evidence="5" type="ORF">EYD45_05720</name>
</gene>
<dbReference type="NCBIfam" id="TIGR00229">
    <property type="entry name" value="sensory_box"/>
    <property type="match status" value="1"/>
</dbReference>
<evidence type="ECO:0000256" key="3">
    <source>
        <dbReference type="ARBA" id="ARBA00022991"/>
    </source>
</evidence>
<dbReference type="CDD" id="cd00130">
    <property type="entry name" value="PAS"/>
    <property type="match status" value="1"/>
</dbReference>
<evidence type="ECO:0000313" key="6">
    <source>
        <dbReference type="Proteomes" id="UP000291142"/>
    </source>
</evidence>
<evidence type="ECO:0000259" key="4">
    <source>
        <dbReference type="PROSITE" id="PS50112"/>
    </source>
</evidence>
<protein>
    <submittedName>
        <fullName evidence="5">PAS domain-containing protein</fullName>
    </submittedName>
</protein>
<comment type="caution">
    <text evidence="5">The sequence shown here is derived from an EMBL/GenBank/DDBJ whole genome shotgun (WGS) entry which is preliminary data.</text>
</comment>
<keyword evidence="6" id="KW-1185">Reference proteome</keyword>
<dbReference type="OrthoDB" id="5760647at2"/>
<reference evidence="5 6" key="1">
    <citation type="submission" date="2019-02" db="EMBL/GenBank/DDBJ databases">
        <title>Hyunsoonleella sp., isolated from marine sediment.</title>
        <authorList>
            <person name="Liu B.-T."/>
        </authorList>
    </citation>
    <scope>NUCLEOTIDE SEQUENCE [LARGE SCALE GENOMIC DNA]</scope>
    <source>
        <strain evidence="5 6">T58</strain>
    </source>
</reference>